<evidence type="ECO:0000256" key="1">
    <source>
        <dbReference type="SAM" id="MobiDB-lite"/>
    </source>
</evidence>
<evidence type="ECO:0000313" key="3">
    <source>
        <dbReference type="EnsemblPlants" id="KEH44357"/>
    </source>
</evidence>
<reference evidence="2 4" key="2">
    <citation type="journal article" date="2014" name="BMC Genomics">
        <title>An improved genome release (version Mt4.0) for the model legume Medicago truncatula.</title>
        <authorList>
            <person name="Tang H."/>
            <person name="Krishnakumar V."/>
            <person name="Bidwell S."/>
            <person name="Rosen B."/>
            <person name="Chan A."/>
            <person name="Zhou S."/>
            <person name="Gentzbittel L."/>
            <person name="Childs K.L."/>
            <person name="Yandell M."/>
            <person name="Gundlach H."/>
            <person name="Mayer K.F."/>
            <person name="Schwartz D.C."/>
            <person name="Town C.D."/>
        </authorList>
    </citation>
    <scope>GENOME REANNOTATION</scope>
    <source>
        <strain evidence="2">A17</strain>
        <strain evidence="3 4">cv. Jemalong A17</strain>
    </source>
</reference>
<reference evidence="2 4" key="1">
    <citation type="journal article" date="2011" name="Nature">
        <title>The Medicago genome provides insight into the evolution of rhizobial symbioses.</title>
        <authorList>
            <person name="Young N.D."/>
            <person name="Debelle F."/>
            <person name="Oldroyd G.E."/>
            <person name="Geurts R."/>
            <person name="Cannon S.B."/>
            <person name="Udvardi M.K."/>
            <person name="Benedito V.A."/>
            <person name="Mayer K.F."/>
            <person name="Gouzy J."/>
            <person name="Schoof H."/>
            <person name="Van de Peer Y."/>
            <person name="Proost S."/>
            <person name="Cook D.R."/>
            <person name="Meyers B.C."/>
            <person name="Spannagl M."/>
            <person name="Cheung F."/>
            <person name="De Mita S."/>
            <person name="Krishnakumar V."/>
            <person name="Gundlach H."/>
            <person name="Zhou S."/>
            <person name="Mudge J."/>
            <person name="Bharti A.K."/>
            <person name="Murray J.D."/>
            <person name="Naoumkina M.A."/>
            <person name="Rosen B."/>
            <person name="Silverstein K.A."/>
            <person name="Tang H."/>
            <person name="Rombauts S."/>
            <person name="Zhao P.X."/>
            <person name="Zhou P."/>
            <person name="Barbe V."/>
            <person name="Bardou P."/>
            <person name="Bechner M."/>
            <person name="Bellec A."/>
            <person name="Berger A."/>
            <person name="Berges H."/>
            <person name="Bidwell S."/>
            <person name="Bisseling T."/>
            <person name="Choisne N."/>
            <person name="Couloux A."/>
            <person name="Denny R."/>
            <person name="Deshpande S."/>
            <person name="Dai X."/>
            <person name="Doyle J.J."/>
            <person name="Dudez A.M."/>
            <person name="Farmer A.D."/>
            <person name="Fouteau S."/>
            <person name="Franken C."/>
            <person name="Gibelin C."/>
            <person name="Gish J."/>
            <person name="Goldstein S."/>
            <person name="Gonzalez A.J."/>
            <person name="Green P.J."/>
            <person name="Hallab A."/>
            <person name="Hartog M."/>
            <person name="Hua A."/>
            <person name="Humphray S.J."/>
            <person name="Jeong D.H."/>
            <person name="Jing Y."/>
            <person name="Jocker A."/>
            <person name="Kenton S.M."/>
            <person name="Kim D.J."/>
            <person name="Klee K."/>
            <person name="Lai H."/>
            <person name="Lang C."/>
            <person name="Lin S."/>
            <person name="Macmil S.L."/>
            <person name="Magdelenat G."/>
            <person name="Matthews L."/>
            <person name="McCorrison J."/>
            <person name="Monaghan E.L."/>
            <person name="Mun J.H."/>
            <person name="Najar F.Z."/>
            <person name="Nicholson C."/>
            <person name="Noirot C."/>
            <person name="O'Bleness M."/>
            <person name="Paule C.R."/>
            <person name="Poulain J."/>
            <person name="Prion F."/>
            <person name="Qin B."/>
            <person name="Qu C."/>
            <person name="Retzel E.F."/>
            <person name="Riddle C."/>
            <person name="Sallet E."/>
            <person name="Samain S."/>
            <person name="Samson N."/>
            <person name="Sanders I."/>
            <person name="Saurat O."/>
            <person name="Scarpelli C."/>
            <person name="Schiex T."/>
            <person name="Segurens B."/>
            <person name="Severin A.J."/>
            <person name="Sherrier D.J."/>
            <person name="Shi R."/>
            <person name="Sims S."/>
            <person name="Singer S.R."/>
            <person name="Sinharoy S."/>
            <person name="Sterck L."/>
            <person name="Viollet A."/>
            <person name="Wang B.B."/>
            <person name="Wang K."/>
            <person name="Wang M."/>
            <person name="Wang X."/>
            <person name="Warfsmann J."/>
            <person name="Weissenbach J."/>
            <person name="White D.D."/>
            <person name="White J.D."/>
            <person name="Wiley G.B."/>
            <person name="Wincker P."/>
            <person name="Xing Y."/>
            <person name="Yang L."/>
            <person name="Yao Z."/>
            <person name="Ying F."/>
            <person name="Zhai J."/>
            <person name="Zhou L."/>
            <person name="Zuber A."/>
            <person name="Denarie J."/>
            <person name="Dixon R.A."/>
            <person name="May G.D."/>
            <person name="Schwartz D.C."/>
            <person name="Rogers J."/>
            <person name="Quetier F."/>
            <person name="Town C.D."/>
            <person name="Roe B.A."/>
        </authorList>
    </citation>
    <scope>NUCLEOTIDE SEQUENCE [LARGE SCALE GENOMIC DNA]</scope>
    <source>
        <strain evidence="2">A17</strain>
        <strain evidence="3 4">cv. Jemalong A17</strain>
    </source>
</reference>
<feature type="compositionally biased region" description="Polar residues" evidence="1">
    <location>
        <begin position="68"/>
        <end position="77"/>
    </location>
</feature>
<dbReference type="AlphaFoldDB" id="A0A072VRI9"/>
<dbReference type="EnsemblPlants" id="KEH44357">
    <property type="protein sequence ID" value="KEH44357"/>
    <property type="gene ID" value="MTR_1g112610"/>
</dbReference>
<evidence type="ECO:0000313" key="4">
    <source>
        <dbReference type="Proteomes" id="UP000002051"/>
    </source>
</evidence>
<name>A0A072VRI9_MEDTR</name>
<keyword evidence="4" id="KW-1185">Reference proteome</keyword>
<sequence length="114" mass="12846">MDLMKDTLHNLIGSNESIDDVEAIENGSSKVDKENTVQKNEILFRIICSLSSPKENTDLLDLLPIHTTPQEESNQFTNEDGDNEFDEDINEDDDINTFVYTLVVHNKLCLGCVS</sequence>
<dbReference type="HOGENOM" id="CLU_2124726_0_0_1"/>
<protein>
    <submittedName>
        <fullName evidence="2 3">Uncharacterized protein</fullName>
    </submittedName>
</protein>
<evidence type="ECO:0000313" key="2">
    <source>
        <dbReference type="EMBL" id="KEH44357.1"/>
    </source>
</evidence>
<dbReference type="Proteomes" id="UP000002051">
    <property type="component" value="Unassembled WGS sequence"/>
</dbReference>
<feature type="region of interest" description="Disordered" evidence="1">
    <location>
        <begin position="68"/>
        <end position="89"/>
    </location>
</feature>
<proteinExistence type="predicted"/>
<feature type="compositionally biased region" description="Acidic residues" evidence="1">
    <location>
        <begin position="79"/>
        <end position="89"/>
    </location>
</feature>
<dbReference type="EMBL" id="CM001217">
    <property type="protein sequence ID" value="KEH44357.1"/>
    <property type="molecule type" value="Genomic_DNA"/>
</dbReference>
<reference evidence="3" key="3">
    <citation type="submission" date="2015-04" db="UniProtKB">
        <authorList>
            <consortium name="EnsemblPlants"/>
        </authorList>
    </citation>
    <scope>IDENTIFICATION</scope>
    <source>
        <strain evidence="3">cv. Jemalong A17</strain>
    </source>
</reference>
<gene>
    <name evidence="2" type="ordered locus">MTR_1g112610</name>
</gene>
<organism evidence="2 4">
    <name type="scientific">Medicago truncatula</name>
    <name type="common">Barrel medic</name>
    <name type="synonym">Medicago tribuloides</name>
    <dbReference type="NCBI Taxonomy" id="3880"/>
    <lineage>
        <taxon>Eukaryota</taxon>
        <taxon>Viridiplantae</taxon>
        <taxon>Streptophyta</taxon>
        <taxon>Embryophyta</taxon>
        <taxon>Tracheophyta</taxon>
        <taxon>Spermatophyta</taxon>
        <taxon>Magnoliopsida</taxon>
        <taxon>eudicotyledons</taxon>
        <taxon>Gunneridae</taxon>
        <taxon>Pentapetalae</taxon>
        <taxon>rosids</taxon>
        <taxon>fabids</taxon>
        <taxon>Fabales</taxon>
        <taxon>Fabaceae</taxon>
        <taxon>Papilionoideae</taxon>
        <taxon>50 kb inversion clade</taxon>
        <taxon>NPAAA clade</taxon>
        <taxon>Hologalegina</taxon>
        <taxon>IRL clade</taxon>
        <taxon>Trifolieae</taxon>
        <taxon>Medicago</taxon>
    </lineage>
</organism>
<accession>A0A072VRI9</accession>